<proteinExistence type="predicted"/>
<evidence type="ECO:0000313" key="3">
    <source>
        <dbReference type="Proteomes" id="UP000310016"/>
    </source>
</evidence>
<feature type="compositionally biased region" description="Polar residues" evidence="1">
    <location>
        <begin position="178"/>
        <end position="192"/>
    </location>
</feature>
<dbReference type="Proteomes" id="UP000310016">
    <property type="component" value="Unassembled WGS sequence"/>
</dbReference>
<dbReference type="RefSeq" id="WP_136774584.1">
    <property type="nucleotide sequence ID" value="NZ_CP156074.1"/>
</dbReference>
<gene>
    <name evidence="2" type="ORF">FAZ21_16705</name>
</gene>
<dbReference type="OrthoDB" id="6313655at2"/>
<name>A0A4U0PUS9_9NEIS</name>
<comment type="caution">
    <text evidence="2">The sequence shown here is derived from an EMBL/GenBank/DDBJ whole genome shotgun (WGS) entry which is preliminary data.</text>
</comment>
<dbReference type="EMBL" id="SUMF01000029">
    <property type="protein sequence ID" value="TJZ66824.1"/>
    <property type="molecule type" value="Genomic_DNA"/>
</dbReference>
<evidence type="ECO:0000256" key="1">
    <source>
        <dbReference type="SAM" id="MobiDB-lite"/>
    </source>
</evidence>
<organism evidence="2 3">
    <name type="scientific">Chitiniphilus eburneus</name>
    <dbReference type="NCBI Taxonomy" id="2571148"/>
    <lineage>
        <taxon>Bacteria</taxon>
        <taxon>Pseudomonadati</taxon>
        <taxon>Pseudomonadota</taxon>
        <taxon>Betaproteobacteria</taxon>
        <taxon>Neisseriales</taxon>
        <taxon>Chitinibacteraceae</taxon>
        <taxon>Chitiniphilus</taxon>
    </lineage>
</organism>
<evidence type="ECO:0000313" key="2">
    <source>
        <dbReference type="EMBL" id="TJZ66824.1"/>
    </source>
</evidence>
<dbReference type="AlphaFoldDB" id="A0A4U0PUS9"/>
<feature type="region of interest" description="Disordered" evidence="1">
    <location>
        <begin position="161"/>
        <end position="192"/>
    </location>
</feature>
<reference evidence="2 3" key="1">
    <citation type="submission" date="2019-04" db="EMBL/GenBank/DDBJ databases">
        <title>Chitiniphilus eburnea sp. nov., a novel chitinolytic bacterium isolated from aquaculture sludge.</title>
        <authorList>
            <person name="Sheng M."/>
        </authorList>
    </citation>
    <scope>NUCLEOTIDE SEQUENCE [LARGE SCALE GENOMIC DNA]</scope>
    <source>
        <strain evidence="2 3">HX-2-15</strain>
    </source>
</reference>
<accession>A0A4U0PUS9</accession>
<keyword evidence="3" id="KW-1185">Reference proteome</keyword>
<sequence>MTRPWFPFYPADWQANANLRRCTPAERAYWLDVMCLMHDSAQYGALAWPLREIARAINCRPVDLKSLVAKGVLKGGDTGQPVPELRYTPVSGRKAGPAVVLIAAQPGPLWYSSRMVIDEHKRLTRGHARDTQPYTPEPPFGESFEATPEGARYPAPLARAGVRSQNHKEQQPEPAAGPSSSGTLNTGAATSHTPPEVLRMVRHLRERGAVVVPANPELHAWVRGGLTDAEISQAMDAAENARQAQGSQQPITAAYLDAILRNTVLPQARGTTQPASGKAPAFDPAAYVNRNRATLEEAGHVVDADYQRLA</sequence>
<feature type="region of interest" description="Disordered" evidence="1">
    <location>
        <begin position="124"/>
        <end position="149"/>
    </location>
</feature>
<protein>
    <submittedName>
        <fullName evidence="2">Uncharacterized protein</fullName>
    </submittedName>
</protein>